<dbReference type="Proteomes" id="UP000177053">
    <property type="component" value="Unassembled WGS sequence"/>
</dbReference>
<evidence type="ECO:0000313" key="2">
    <source>
        <dbReference type="EMBL" id="OGM12050.1"/>
    </source>
</evidence>
<organism evidence="2 3">
    <name type="scientific">Candidatus Woesebacteria bacterium RBG_16_34_12</name>
    <dbReference type="NCBI Taxonomy" id="1802480"/>
    <lineage>
        <taxon>Bacteria</taxon>
        <taxon>Candidatus Woeseibacteriota</taxon>
    </lineage>
</organism>
<accession>A0A1F7XAJ6</accession>
<evidence type="ECO:0000259" key="1">
    <source>
        <dbReference type="Pfam" id="PF18863"/>
    </source>
</evidence>
<feature type="domain" description="HEPN AbiJ-N-terminal" evidence="1">
    <location>
        <begin position="1"/>
        <end position="174"/>
    </location>
</feature>
<proteinExistence type="predicted"/>
<evidence type="ECO:0000313" key="3">
    <source>
        <dbReference type="Proteomes" id="UP000177053"/>
    </source>
</evidence>
<dbReference type="InterPro" id="IPR049503">
    <property type="entry name" value="AbiJ_NTD4"/>
</dbReference>
<dbReference type="Pfam" id="PF18863">
    <property type="entry name" value="AbiJ_NTD4"/>
    <property type="match status" value="1"/>
</dbReference>
<sequence>MSFSQRKGITPVKNIIQIDSMDDDLRNRLWDALSIFYWSKVNNKSTCEFLFDSTFAQKKSYNPTDYPVYKMGVLLQKLWHGYFKLPIDTIEDYSPKTNKKIRDYFFNCKWNEVYDFIEFVANNYPDENNSVNLKFMDFSNSILKEELSTYQFVGGKIAQITSEEEIAEIEEALKIPISPVQQHIKRGLELLSDKKEPDYRNSIKESISAVESICKLIANNNKATLTKAIETIENGKKVKMHPALGHAFINLYSYTNDADGIRHSLKDEPNLDLEDAKFMLVSCSAFINYLIVKSSKAGIKL</sequence>
<comment type="caution">
    <text evidence="2">The sequence shown here is derived from an EMBL/GenBank/DDBJ whole genome shotgun (WGS) entry which is preliminary data.</text>
</comment>
<dbReference type="EMBL" id="MGFS01000004">
    <property type="protein sequence ID" value="OGM12050.1"/>
    <property type="molecule type" value="Genomic_DNA"/>
</dbReference>
<reference evidence="2 3" key="1">
    <citation type="journal article" date="2016" name="Nat. Commun.">
        <title>Thousands of microbial genomes shed light on interconnected biogeochemical processes in an aquifer system.</title>
        <authorList>
            <person name="Anantharaman K."/>
            <person name="Brown C.T."/>
            <person name="Hug L.A."/>
            <person name="Sharon I."/>
            <person name="Castelle C.J."/>
            <person name="Probst A.J."/>
            <person name="Thomas B.C."/>
            <person name="Singh A."/>
            <person name="Wilkins M.J."/>
            <person name="Karaoz U."/>
            <person name="Brodie E.L."/>
            <person name="Williams K.H."/>
            <person name="Hubbard S.S."/>
            <person name="Banfield J.F."/>
        </authorList>
    </citation>
    <scope>NUCLEOTIDE SEQUENCE [LARGE SCALE GENOMIC DNA]</scope>
</reference>
<name>A0A1F7XAJ6_9BACT</name>
<dbReference type="AlphaFoldDB" id="A0A1F7XAJ6"/>
<protein>
    <recommendedName>
        <fullName evidence="1">HEPN AbiJ-N-terminal domain-containing protein</fullName>
    </recommendedName>
</protein>
<gene>
    <name evidence="2" type="ORF">A2Z22_01935</name>
</gene>